<protein>
    <submittedName>
        <fullName evidence="1">Pco108913</fullName>
    </submittedName>
</protein>
<reference evidence="1" key="1">
    <citation type="submission" date="2014-09" db="EMBL/GenBank/DDBJ databases">
        <authorList>
            <person name="Magalhaes I.L.F."/>
            <person name="Oliveira U."/>
            <person name="Santos F.R."/>
            <person name="Vidigal T.H.D.A."/>
            <person name="Brescovit A.D."/>
            <person name="Santos A.J."/>
        </authorList>
    </citation>
    <scope>NUCLEOTIDE SEQUENCE</scope>
    <source>
        <tissue evidence="1">Shoot tissue taken approximately 20 cm above the soil surface</tissue>
    </source>
</reference>
<organism evidence="1">
    <name type="scientific">Arundo donax</name>
    <name type="common">Giant reed</name>
    <name type="synonym">Donax arundinaceus</name>
    <dbReference type="NCBI Taxonomy" id="35708"/>
    <lineage>
        <taxon>Eukaryota</taxon>
        <taxon>Viridiplantae</taxon>
        <taxon>Streptophyta</taxon>
        <taxon>Embryophyta</taxon>
        <taxon>Tracheophyta</taxon>
        <taxon>Spermatophyta</taxon>
        <taxon>Magnoliopsida</taxon>
        <taxon>Liliopsida</taxon>
        <taxon>Poales</taxon>
        <taxon>Poaceae</taxon>
        <taxon>PACMAD clade</taxon>
        <taxon>Arundinoideae</taxon>
        <taxon>Arundineae</taxon>
        <taxon>Arundo</taxon>
    </lineage>
</organism>
<dbReference type="AlphaFoldDB" id="A0A0A9EDF2"/>
<evidence type="ECO:0000313" key="1">
    <source>
        <dbReference type="EMBL" id="JAD98789.1"/>
    </source>
</evidence>
<reference evidence="1" key="2">
    <citation type="journal article" date="2015" name="Data Brief">
        <title>Shoot transcriptome of the giant reed, Arundo donax.</title>
        <authorList>
            <person name="Barrero R.A."/>
            <person name="Guerrero F.D."/>
            <person name="Moolhuijzen P."/>
            <person name="Goolsby J.A."/>
            <person name="Tidwell J."/>
            <person name="Bellgard S.E."/>
            <person name="Bellgard M.I."/>
        </authorList>
    </citation>
    <scope>NUCLEOTIDE SEQUENCE</scope>
    <source>
        <tissue evidence="1">Shoot tissue taken approximately 20 cm above the soil surface</tissue>
    </source>
</reference>
<accession>A0A0A9EDF2</accession>
<dbReference type="EMBL" id="GBRH01199106">
    <property type="protein sequence ID" value="JAD98789.1"/>
    <property type="molecule type" value="Transcribed_RNA"/>
</dbReference>
<name>A0A0A9EDF2_ARUDO</name>
<proteinExistence type="predicted"/>
<sequence>MLVVFPVPGGPERMRLGMLPSRAMTWRRTTASELPTTSSTRVGRYFSTQGMS</sequence>